<dbReference type="EMBL" id="ML977589">
    <property type="protein sequence ID" value="KAF2000346.1"/>
    <property type="molecule type" value="Genomic_DNA"/>
</dbReference>
<organism evidence="1 2">
    <name type="scientific">Amniculicola lignicola CBS 123094</name>
    <dbReference type="NCBI Taxonomy" id="1392246"/>
    <lineage>
        <taxon>Eukaryota</taxon>
        <taxon>Fungi</taxon>
        <taxon>Dikarya</taxon>
        <taxon>Ascomycota</taxon>
        <taxon>Pezizomycotina</taxon>
        <taxon>Dothideomycetes</taxon>
        <taxon>Pleosporomycetidae</taxon>
        <taxon>Pleosporales</taxon>
        <taxon>Amniculicolaceae</taxon>
        <taxon>Amniculicola</taxon>
    </lineage>
</organism>
<name>A0A6A5WS11_9PLEO</name>
<evidence type="ECO:0000313" key="2">
    <source>
        <dbReference type="Proteomes" id="UP000799779"/>
    </source>
</evidence>
<sequence length="125" mass="14735">MDNTAPAQRNPEDGDELRKKRVLYLRHRLQSGFFFRGGHRPREEDMPGCDKYLARLEENHADLRRGDSIFKGTKVHKVLKLIHFYQGEIPLEETYQFRKRAGNLLRAWGFPEDTYWDGAICCLQP</sequence>
<dbReference type="AlphaFoldDB" id="A0A6A5WS11"/>
<dbReference type="OrthoDB" id="62853at2759"/>
<keyword evidence="2" id="KW-1185">Reference proteome</keyword>
<evidence type="ECO:0000313" key="1">
    <source>
        <dbReference type="EMBL" id="KAF2000346.1"/>
    </source>
</evidence>
<gene>
    <name evidence="1" type="ORF">P154DRAFT_576028</name>
</gene>
<proteinExistence type="predicted"/>
<reference evidence="1" key="1">
    <citation type="journal article" date="2020" name="Stud. Mycol.">
        <title>101 Dothideomycetes genomes: a test case for predicting lifestyles and emergence of pathogens.</title>
        <authorList>
            <person name="Haridas S."/>
            <person name="Albert R."/>
            <person name="Binder M."/>
            <person name="Bloem J."/>
            <person name="Labutti K."/>
            <person name="Salamov A."/>
            <person name="Andreopoulos B."/>
            <person name="Baker S."/>
            <person name="Barry K."/>
            <person name="Bills G."/>
            <person name="Bluhm B."/>
            <person name="Cannon C."/>
            <person name="Castanera R."/>
            <person name="Culley D."/>
            <person name="Daum C."/>
            <person name="Ezra D."/>
            <person name="Gonzalez J."/>
            <person name="Henrissat B."/>
            <person name="Kuo A."/>
            <person name="Liang C."/>
            <person name="Lipzen A."/>
            <person name="Lutzoni F."/>
            <person name="Magnuson J."/>
            <person name="Mondo S."/>
            <person name="Nolan M."/>
            <person name="Ohm R."/>
            <person name="Pangilinan J."/>
            <person name="Park H.-J."/>
            <person name="Ramirez L."/>
            <person name="Alfaro M."/>
            <person name="Sun H."/>
            <person name="Tritt A."/>
            <person name="Yoshinaga Y."/>
            <person name="Zwiers L.-H."/>
            <person name="Turgeon B."/>
            <person name="Goodwin S."/>
            <person name="Spatafora J."/>
            <person name="Crous P."/>
            <person name="Grigoriev I."/>
        </authorList>
    </citation>
    <scope>NUCLEOTIDE SEQUENCE</scope>
    <source>
        <strain evidence="1">CBS 123094</strain>
    </source>
</reference>
<accession>A0A6A5WS11</accession>
<protein>
    <submittedName>
        <fullName evidence="1">Uncharacterized protein</fullName>
    </submittedName>
</protein>
<dbReference type="Proteomes" id="UP000799779">
    <property type="component" value="Unassembled WGS sequence"/>
</dbReference>